<evidence type="ECO:0000313" key="2">
    <source>
        <dbReference type="EMBL" id="GIF23891.1"/>
    </source>
</evidence>
<evidence type="ECO:0000313" key="3">
    <source>
        <dbReference type="Proteomes" id="UP000623608"/>
    </source>
</evidence>
<dbReference type="EMBL" id="BOMY01000042">
    <property type="protein sequence ID" value="GIF23891.1"/>
    <property type="molecule type" value="Genomic_DNA"/>
</dbReference>
<dbReference type="Proteomes" id="UP000623608">
    <property type="component" value="Unassembled WGS sequence"/>
</dbReference>
<gene>
    <name evidence="2" type="ORF">Ate02nite_66210</name>
</gene>
<organism evidence="2 3">
    <name type="scientific">Paractinoplanes tereljensis</name>
    <dbReference type="NCBI Taxonomy" id="571912"/>
    <lineage>
        <taxon>Bacteria</taxon>
        <taxon>Bacillati</taxon>
        <taxon>Actinomycetota</taxon>
        <taxon>Actinomycetes</taxon>
        <taxon>Micromonosporales</taxon>
        <taxon>Micromonosporaceae</taxon>
        <taxon>Paractinoplanes</taxon>
    </lineage>
</organism>
<keyword evidence="3" id="KW-1185">Reference proteome</keyword>
<comment type="caution">
    <text evidence="2">The sequence shown here is derived from an EMBL/GenBank/DDBJ whole genome shotgun (WGS) entry which is preliminary data.</text>
</comment>
<feature type="domain" description="DUF4240" evidence="1">
    <location>
        <begin position="9"/>
        <end position="135"/>
    </location>
</feature>
<dbReference type="AlphaFoldDB" id="A0A919NTU5"/>
<proteinExistence type="predicted"/>
<evidence type="ECO:0000259" key="1">
    <source>
        <dbReference type="Pfam" id="PF14024"/>
    </source>
</evidence>
<dbReference type="Pfam" id="PF14024">
    <property type="entry name" value="DUF4240"/>
    <property type="match status" value="1"/>
</dbReference>
<accession>A0A919NTU5</accession>
<protein>
    <recommendedName>
        <fullName evidence="1">DUF4240 domain-containing protein</fullName>
    </recommendedName>
</protein>
<name>A0A919NTU5_9ACTN</name>
<dbReference type="InterPro" id="IPR025334">
    <property type="entry name" value="DUF4240"/>
</dbReference>
<reference evidence="2" key="1">
    <citation type="submission" date="2021-01" db="EMBL/GenBank/DDBJ databases">
        <title>Whole genome shotgun sequence of Actinoplanes tereljensis NBRC 105297.</title>
        <authorList>
            <person name="Komaki H."/>
            <person name="Tamura T."/>
        </authorList>
    </citation>
    <scope>NUCLEOTIDE SEQUENCE</scope>
    <source>
        <strain evidence="2">NBRC 105297</strain>
    </source>
</reference>
<sequence length="195" mass="22421">MSTLPTVDMNDFWTFIEHSQGADDREAFLAHRLGGIPRSDLLDFVQHLSATREPANTYRLWRAADILMEGRCSTDEFHYFQMWLVGQGRTAYDQAIANPDSLAEVPAIQSLASIPQPWPDDDYPTWESLEYVACEVGEQRPDIDGDIRDVVTDERHVTLRSDPSPTDVEWARLNPEELALRYPRLWTLFGEHWTA</sequence>